<organism evidence="9 10">
    <name type="scientific">Uruburuella suis</name>
    <dbReference type="NCBI Taxonomy" id="252130"/>
    <lineage>
        <taxon>Bacteria</taxon>
        <taxon>Pseudomonadati</taxon>
        <taxon>Pseudomonadota</taxon>
        <taxon>Betaproteobacteria</taxon>
        <taxon>Neisseriales</taxon>
        <taxon>Neisseriaceae</taxon>
        <taxon>Uruburuella</taxon>
    </lineage>
</organism>
<evidence type="ECO:0000256" key="2">
    <source>
        <dbReference type="ARBA" id="ARBA00022475"/>
    </source>
</evidence>
<feature type="domain" description="Integral membrane bound transporter" evidence="8">
    <location>
        <begin position="46"/>
        <end position="173"/>
    </location>
</feature>
<protein>
    <submittedName>
        <fullName evidence="9">Fusaric acid resistance family protein</fullName>
    </submittedName>
</protein>
<evidence type="ECO:0000313" key="10">
    <source>
        <dbReference type="Proteomes" id="UP000294721"/>
    </source>
</evidence>
<comment type="caution">
    <text evidence="9">The sequence shown here is derived from an EMBL/GenBank/DDBJ whole genome shotgun (WGS) entry which is preliminary data.</text>
</comment>
<comment type="similarity">
    <text evidence="6">Belongs to the YccS/YhfK family.</text>
</comment>
<evidence type="ECO:0000256" key="7">
    <source>
        <dbReference type="SAM" id="Phobius"/>
    </source>
</evidence>
<feature type="transmembrane region" description="Helical" evidence="7">
    <location>
        <begin position="159"/>
        <end position="179"/>
    </location>
</feature>
<dbReference type="EMBL" id="SLXE01000025">
    <property type="protein sequence ID" value="TCP02345.1"/>
    <property type="molecule type" value="Genomic_DNA"/>
</dbReference>
<dbReference type="InterPro" id="IPR049453">
    <property type="entry name" value="Memb_transporter_dom"/>
</dbReference>
<feature type="transmembrane region" description="Helical" evidence="7">
    <location>
        <begin position="86"/>
        <end position="103"/>
    </location>
</feature>
<keyword evidence="10" id="KW-1185">Reference proteome</keyword>
<keyword evidence="5 7" id="KW-0472">Membrane</keyword>
<dbReference type="Pfam" id="PF13515">
    <property type="entry name" value="FUSC_2"/>
    <property type="match status" value="1"/>
</dbReference>
<gene>
    <name evidence="9" type="ORF">EV680_12515</name>
</gene>
<feature type="transmembrane region" description="Helical" evidence="7">
    <location>
        <begin position="110"/>
        <end position="129"/>
    </location>
</feature>
<evidence type="ECO:0000256" key="3">
    <source>
        <dbReference type="ARBA" id="ARBA00022692"/>
    </source>
</evidence>
<comment type="subcellular location">
    <subcellularLocation>
        <location evidence="1">Cell membrane</location>
        <topology evidence="1">Multi-pass membrane protein</topology>
    </subcellularLocation>
</comment>
<dbReference type="PANTHER" id="PTHR30509">
    <property type="entry name" value="P-HYDROXYBENZOIC ACID EFFLUX PUMP SUBUNIT-RELATED"/>
    <property type="match status" value="1"/>
</dbReference>
<evidence type="ECO:0000256" key="4">
    <source>
        <dbReference type="ARBA" id="ARBA00022989"/>
    </source>
</evidence>
<accession>A0ABY2BY87</accession>
<evidence type="ECO:0000313" key="9">
    <source>
        <dbReference type="EMBL" id="TCP02345.1"/>
    </source>
</evidence>
<dbReference type="PANTHER" id="PTHR30509:SF9">
    <property type="entry name" value="MULTIDRUG RESISTANCE PROTEIN MDTO"/>
    <property type="match status" value="1"/>
</dbReference>
<keyword evidence="3 7" id="KW-0812">Transmembrane</keyword>
<feature type="transmembrane region" description="Helical" evidence="7">
    <location>
        <begin position="60"/>
        <end position="80"/>
    </location>
</feature>
<evidence type="ECO:0000256" key="6">
    <source>
        <dbReference type="ARBA" id="ARBA00043993"/>
    </source>
</evidence>
<sequence length="397" mass="45345">MPSETRNAMPHPYLQAARERWFNPYKRYQYSRLIHAVRLGLAVIAATLLARLLQLAHGEWVAITVFVVLGMLQFQGAIYSKAAERMIGTIIGLGAGLLLLWLNQHYLHNNGLYFILIGLLSALAGWAAVGKYGYMPMLAGLTMCMLIGDQGSEWLSDGLMRALNVLLGAAIAIGAAKLMPLKSTLMWRFLLADNLIDSSRLIAEISNGEYMGRRRWRSLQKDMQLINHRLVKSRSHLAATAQESRISINVMETMQHTHRKIVSSIDLLLHAVPKLPRPEISESDEALLHQHFIGLQQELRHTARLLKGRYARRIRIDTRIDPRLRALAHRLPFEWQGFVWLSINIRVELANLVMMLHRSRSKWLEPGEWRKLHQHLTRQHQQLDIAEKPPAVEAPPQ</sequence>
<evidence type="ECO:0000256" key="1">
    <source>
        <dbReference type="ARBA" id="ARBA00004651"/>
    </source>
</evidence>
<name>A0ABY2BY87_9NEIS</name>
<proteinExistence type="inferred from homology"/>
<feature type="transmembrane region" description="Helical" evidence="7">
    <location>
        <begin position="33"/>
        <end position="53"/>
    </location>
</feature>
<evidence type="ECO:0000259" key="8">
    <source>
        <dbReference type="Pfam" id="PF13515"/>
    </source>
</evidence>
<keyword evidence="2" id="KW-1003">Cell membrane</keyword>
<keyword evidence="4 7" id="KW-1133">Transmembrane helix</keyword>
<dbReference type="Proteomes" id="UP000294721">
    <property type="component" value="Unassembled WGS sequence"/>
</dbReference>
<reference evidence="9 10" key="1">
    <citation type="submission" date="2019-03" db="EMBL/GenBank/DDBJ databases">
        <title>Genomic Encyclopedia of Type Strains, Phase IV (KMG-IV): sequencing the most valuable type-strain genomes for metagenomic binning, comparative biology and taxonomic classification.</title>
        <authorList>
            <person name="Goeker M."/>
        </authorList>
    </citation>
    <scope>NUCLEOTIDE SEQUENCE [LARGE SCALE GENOMIC DNA]</scope>
    <source>
        <strain evidence="9 10">DSM 17474</strain>
    </source>
</reference>
<evidence type="ECO:0000256" key="5">
    <source>
        <dbReference type="ARBA" id="ARBA00023136"/>
    </source>
</evidence>